<dbReference type="Proteomes" id="UP001194468">
    <property type="component" value="Unassembled WGS sequence"/>
</dbReference>
<proteinExistence type="predicted"/>
<feature type="compositionally biased region" description="Acidic residues" evidence="1">
    <location>
        <begin position="193"/>
        <end position="203"/>
    </location>
</feature>
<evidence type="ECO:0000313" key="2">
    <source>
        <dbReference type="EMBL" id="KAF8425401.1"/>
    </source>
</evidence>
<sequence length="211" mass="23770">RLDVLFVRWFGRDVNYPSGWDAKRLHRLQFLDQEGPDAFGFLDPNSVVRGIQLIPAFEHGLTNELLPGPSQARRFQDEPTNSDWAYYYVNMFVDRDILMRFRGGGVGHRATRDWDEFLFQDAGRAVVDEDTVMGDSAAAALDSDDEASGDEAEEWAGIMQDREGETETADGDDLAGEESEESENEDPDRVIADEGEELDDDILDHEGYDAL</sequence>
<feature type="compositionally biased region" description="Acidic residues" evidence="1">
    <location>
        <begin position="166"/>
        <end position="186"/>
    </location>
</feature>
<name>A0AAD4BFL6_BOLED</name>
<protein>
    <submittedName>
        <fullName evidence="2">Uncharacterized protein</fullName>
    </submittedName>
</protein>
<reference evidence="2" key="2">
    <citation type="journal article" date="2020" name="Nat. Commun.">
        <title>Large-scale genome sequencing of mycorrhizal fungi provides insights into the early evolution of symbiotic traits.</title>
        <authorList>
            <person name="Miyauchi S."/>
            <person name="Kiss E."/>
            <person name="Kuo A."/>
            <person name="Drula E."/>
            <person name="Kohler A."/>
            <person name="Sanchez-Garcia M."/>
            <person name="Morin E."/>
            <person name="Andreopoulos B."/>
            <person name="Barry K.W."/>
            <person name="Bonito G."/>
            <person name="Buee M."/>
            <person name="Carver A."/>
            <person name="Chen C."/>
            <person name="Cichocki N."/>
            <person name="Clum A."/>
            <person name="Culley D."/>
            <person name="Crous P.W."/>
            <person name="Fauchery L."/>
            <person name="Girlanda M."/>
            <person name="Hayes R.D."/>
            <person name="Keri Z."/>
            <person name="LaButti K."/>
            <person name="Lipzen A."/>
            <person name="Lombard V."/>
            <person name="Magnuson J."/>
            <person name="Maillard F."/>
            <person name="Murat C."/>
            <person name="Nolan M."/>
            <person name="Ohm R.A."/>
            <person name="Pangilinan J."/>
            <person name="Pereira M.F."/>
            <person name="Perotto S."/>
            <person name="Peter M."/>
            <person name="Pfister S."/>
            <person name="Riley R."/>
            <person name="Sitrit Y."/>
            <person name="Stielow J.B."/>
            <person name="Szollosi G."/>
            <person name="Zifcakova L."/>
            <person name="Stursova M."/>
            <person name="Spatafora J.W."/>
            <person name="Tedersoo L."/>
            <person name="Vaario L.M."/>
            <person name="Yamada A."/>
            <person name="Yan M."/>
            <person name="Wang P."/>
            <person name="Xu J."/>
            <person name="Bruns T."/>
            <person name="Baldrian P."/>
            <person name="Vilgalys R."/>
            <person name="Dunand C."/>
            <person name="Henrissat B."/>
            <person name="Grigoriev I.V."/>
            <person name="Hibbett D."/>
            <person name="Nagy L.G."/>
            <person name="Martin F.M."/>
        </authorList>
    </citation>
    <scope>NUCLEOTIDE SEQUENCE</scope>
    <source>
        <strain evidence="2">BED1</strain>
    </source>
</reference>
<organism evidence="2 3">
    <name type="scientific">Boletus edulis BED1</name>
    <dbReference type="NCBI Taxonomy" id="1328754"/>
    <lineage>
        <taxon>Eukaryota</taxon>
        <taxon>Fungi</taxon>
        <taxon>Dikarya</taxon>
        <taxon>Basidiomycota</taxon>
        <taxon>Agaricomycotina</taxon>
        <taxon>Agaricomycetes</taxon>
        <taxon>Agaricomycetidae</taxon>
        <taxon>Boletales</taxon>
        <taxon>Boletineae</taxon>
        <taxon>Boletaceae</taxon>
        <taxon>Boletoideae</taxon>
        <taxon>Boletus</taxon>
    </lineage>
</organism>
<feature type="region of interest" description="Disordered" evidence="1">
    <location>
        <begin position="139"/>
        <end position="211"/>
    </location>
</feature>
<keyword evidence="3" id="KW-1185">Reference proteome</keyword>
<accession>A0AAD4BFL6</accession>
<comment type="caution">
    <text evidence="2">The sequence shown here is derived from an EMBL/GenBank/DDBJ whole genome shotgun (WGS) entry which is preliminary data.</text>
</comment>
<feature type="non-terminal residue" evidence="2">
    <location>
        <position position="211"/>
    </location>
</feature>
<dbReference type="EMBL" id="WHUW01000095">
    <property type="protein sequence ID" value="KAF8425401.1"/>
    <property type="molecule type" value="Genomic_DNA"/>
</dbReference>
<dbReference type="AlphaFoldDB" id="A0AAD4BFL6"/>
<reference evidence="2" key="1">
    <citation type="submission" date="2019-10" db="EMBL/GenBank/DDBJ databases">
        <authorList>
            <consortium name="DOE Joint Genome Institute"/>
            <person name="Kuo A."/>
            <person name="Miyauchi S."/>
            <person name="Kiss E."/>
            <person name="Drula E."/>
            <person name="Kohler A."/>
            <person name="Sanchez-Garcia M."/>
            <person name="Andreopoulos B."/>
            <person name="Barry K.W."/>
            <person name="Bonito G."/>
            <person name="Buee M."/>
            <person name="Carver A."/>
            <person name="Chen C."/>
            <person name="Cichocki N."/>
            <person name="Clum A."/>
            <person name="Culley D."/>
            <person name="Crous P.W."/>
            <person name="Fauchery L."/>
            <person name="Girlanda M."/>
            <person name="Hayes R."/>
            <person name="Keri Z."/>
            <person name="LaButti K."/>
            <person name="Lipzen A."/>
            <person name="Lombard V."/>
            <person name="Magnuson J."/>
            <person name="Maillard F."/>
            <person name="Morin E."/>
            <person name="Murat C."/>
            <person name="Nolan M."/>
            <person name="Ohm R."/>
            <person name="Pangilinan J."/>
            <person name="Pereira M."/>
            <person name="Perotto S."/>
            <person name="Peter M."/>
            <person name="Riley R."/>
            <person name="Sitrit Y."/>
            <person name="Stielow B."/>
            <person name="Szollosi G."/>
            <person name="Zifcakova L."/>
            <person name="Stursova M."/>
            <person name="Spatafora J.W."/>
            <person name="Tedersoo L."/>
            <person name="Vaario L.-M."/>
            <person name="Yamada A."/>
            <person name="Yan M."/>
            <person name="Wang P."/>
            <person name="Xu J."/>
            <person name="Bruns T."/>
            <person name="Baldrian P."/>
            <person name="Vilgalys R."/>
            <person name="Henrissat B."/>
            <person name="Grigoriev I.V."/>
            <person name="Hibbett D."/>
            <person name="Nagy L.G."/>
            <person name="Martin F.M."/>
        </authorList>
    </citation>
    <scope>NUCLEOTIDE SEQUENCE</scope>
    <source>
        <strain evidence="2">BED1</strain>
    </source>
</reference>
<gene>
    <name evidence="2" type="ORF">L210DRAFT_3421315</name>
</gene>
<evidence type="ECO:0000313" key="3">
    <source>
        <dbReference type="Proteomes" id="UP001194468"/>
    </source>
</evidence>
<feature type="compositionally biased region" description="Acidic residues" evidence="1">
    <location>
        <begin position="142"/>
        <end position="154"/>
    </location>
</feature>
<evidence type="ECO:0000256" key="1">
    <source>
        <dbReference type="SAM" id="MobiDB-lite"/>
    </source>
</evidence>